<gene>
    <name evidence="2" type="ORF">EEDITHA_LOCUS6415</name>
</gene>
<feature type="region of interest" description="Disordered" evidence="1">
    <location>
        <begin position="1"/>
        <end position="24"/>
    </location>
</feature>
<evidence type="ECO:0000313" key="3">
    <source>
        <dbReference type="Proteomes" id="UP001153954"/>
    </source>
</evidence>
<feature type="compositionally biased region" description="Basic and acidic residues" evidence="1">
    <location>
        <begin position="1"/>
        <end position="16"/>
    </location>
</feature>
<proteinExistence type="predicted"/>
<reference evidence="2" key="1">
    <citation type="submission" date="2022-03" db="EMBL/GenBank/DDBJ databases">
        <authorList>
            <person name="Tunstrom K."/>
        </authorList>
    </citation>
    <scope>NUCLEOTIDE SEQUENCE</scope>
</reference>
<dbReference type="Proteomes" id="UP001153954">
    <property type="component" value="Unassembled WGS sequence"/>
</dbReference>
<evidence type="ECO:0000313" key="2">
    <source>
        <dbReference type="EMBL" id="CAH2090459.1"/>
    </source>
</evidence>
<accession>A0AAU9TYA3</accession>
<keyword evidence="3" id="KW-1185">Reference proteome</keyword>
<name>A0AAU9TYA3_EUPED</name>
<dbReference type="AlphaFoldDB" id="A0AAU9TYA3"/>
<protein>
    <submittedName>
        <fullName evidence="2">Uncharacterized protein</fullName>
    </submittedName>
</protein>
<dbReference type="EMBL" id="CAKOGL010000009">
    <property type="protein sequence ID" value="CAH2090459.1"/>
    <property type="molecule type" value="Genomic_DNA"/>
</dbReference>
<organism evidence="2 3">
    <name type="scientific">Euphydryas editha</name>
    <name type="common">Edith's checkerspot</name>
    <dbReference type="NCBI Taxonomy" id="104508"/>
    <lineage>
        <taxon>Eukaryota</taxon>
        <taxon>Metazoa</taxon>
        <taxon>Ecdysozoa</taxon>
        <taxon>Arthropoda</taxon>
        <taxon>Hexapoda</taxon>
        <taxon>Insecta</taxon>
        <taxon>Pterygota</taxon>
        <taxon>Neoptera</taxon>
        <taxon>Endopterygota</taxon>
        <taxon>Lepidoptera</taxon>
        <taxon>Glossata</taxon>
        <taxon>Ditrysia</taxon>
        <taxon>Papilionoidea</taxon>
        <taxon>Nymphalidae</taxon>
        <taxon>Nymphalinae</taxon>
        <taxon>Euphydryas</taxon>
    </lineage>
</organism>
<sequence length="99" mass="11638">MPVDSDRQLARDREPVDQSNGRYHKISVKISDDDHNVQARISAAWAKWREMIGMICDRRIPVKPKGQRHWWGSRILKPNRENWELSLGFRIDVCPKSVC</sequence>
<comment type="caution">
    <text evidence="2">The sequence shown here is derived from an EMBL/GenBank/DDBJ whole genome shotgun (WGS) entry which is preliminary data.</text>
</comment>
<evidence type="ECO:0000256" key="1">
    <source>
        <dbReference type="SAM" id="MobiDB-lite"/>
    </source>
</evidence>